<keyword evidence="3" id="KW-1185">Reference proteome</keyword>
<keyword evidence="1" id="KW-1133">Transmembrane helix</keyword>
<dbReference type="VEuPathDB" id="HostDB:ENSCPOG00000038634"/>
<evidence type="ECO:0000256" key="1">
    <source>
        <dbReference type="SAM" id="Phobius"/>
    </source>
</evidence>
<protein>
    <submittedName>
        <fullName evidence="2">Uncharacterized protein</fullName>
    </submittedName>
</protein>
<evidence type="ECO:0000313" key="3">
    <source>
        <dbReference type="Proteomes" id="UP000005447"/>
    </source>
</evidence>
<dbReference type="GO" id="GO:0045202">
    <property type="term" value="C:synapse"/>
    <property type="evidence" value="ECO:0007669"/>
    <property type="project" value="TreeGrafter"/>
</dbReference>
<dbReference type="GO" id="GO:0048858">
    <property type="term" value="P:cell projection morphogenesis"/>
    <property type="evidence" value="ECO:0007669"/>
    <property type="project" value="TreeGrafter"/>
</dbReference>
<evidence type="ECO:0000313" key="2">
    <source>
        <dbReference type="Ensembl" id="ENSCPOP00000030925.1"/>
    </source>
</evidence>
<reference evidence="2" key="2">
    <citation type="submission" date="2025-08" db="UniProtKB">
        <authorList>
            <consortium name="Ensembl"/>
        </authorList>
    </citation>
    <scope>IDENTIFICATION</scope>
    <source>
        <strain evidence="2">2N</strain>
    </source>
</reference>
<dbReference type="Ensembl" id="ENSCPOT00000044428.1">
    <property type="protein sequence ID" value="ENSCPOP00000030925.1"/>
    <property type="gene ID" value="ENSCPOG00000038634.1"/>
</dbReference>
<accession>A0A286Y047</accession>
<organism evidence="2 3">
    <name type="scientific">Cavia porcellus</name>
    <name type="common">Guinea pig</name>
    <dbReference type="NCBI Taxonomy" id="10141"/>
    <lineage>
        <taxon>Eukaryota</taxon>
        <taxon>Metazoa</taxon>
        <taxon>Chordata</taxon>
        <taxon>Craniata</taxon>
        <taxon>Vertebrata</taxon>
        <taxon>Euteleostomi</taxon>
        <taxon>Mammalia</taxon>
        <taxon>Eutheria</taxon>
        <taxon>Euarchontoglires</taxon>
        <taxon>Glires</taxon>
        <taxon>Rodentia</taxon>
        <taxon>Hystricomorpha</taxon>
        <taxon>Caviidae</taxon>
        <taxon>Cavia</taxon>
    </lineage>
</organism>
<dbReference type="AlphaFoldDB" id="A0A286Y047"/>
<sequence>DNQTLCFKPDSVKLNNSIETALDPKAICQRTVAEGYEEFYFPYVEGNLLRCVTNCTPNVEGAIDCNQGQCFLEKSGPVCRCFSTDTYWFSGPRCEVAVQWRALVGGLAGAGALLLLLLLGALSFWVMRSWKKDSGGSEGGSKAEDRQWFEVWDDDTVGTFCNTGFVDDKTVKDANFQVALHTVDPGVQVHIQRPEVAMSSL</sequence>
<dbReference type="GeneTree" id="ENSGT00940000154419"/>
<keyword evidence="1" id="KW-0812">Transmembrane</keyword>
<dbReference type="PANTHER" id="PTHR15381">
    <property type="entry name" value="CHONDROITIN SULFATE PROTEOGLYCAN 5 -RELATED"/>
    <property type="match status" value="1"/>
</dbReference>
<reference evidence="3" key="1">
    <citation type="journal article" date="2011" name="Nature">
        <title>A high-resolution map of human evolutionary constraint using 29 mammals.</title>
        <authorList>
            <person name="Lindblad-Toh K."/>
            <person name="Garber M."/>
            <person name="Zuk O."/>
            <person name="Lin M.F."/>
            <person name="Parker B.J."/>
            <person name="Washietl S."/>
            <person name="Kheradpour P."/>
            <person name="Ernst J."/>
            <person name="Jordan G."/>
            <person name="Mauceli E."/>
            <person name="Ward L.D."/>
            <person name="Lowe C.B."/>
            <person name="Holloway A.K."/>
            <person name="Clamp M."/>
            <person name="Gnerre S."/>
            <person name="Alfoldi J."/>
            <person name="Beal K."/>
            <person name="Chang J."/>
            <person name="Clawson H."/>
            <person name="Cuff J."/>
            <person name="Di Palma F."/>
            <person name="Fitzgerald S."/>
            <person name="Flicek P."/>
            <person name="Guttman M."/>
            <person name="Hubisz M.J."/>
            <person name="Jaffe D.B."/>
            <person name="Jungreis I."/>
            <person name="Kent W.J."/>
            <person name="Kostka D."/>
            <person name="Lara M."/>
            <person name="Martins A.L."/>
            <person name="Massingham T."/>
            <person name="Moltke I."/>
            <person name="Raney B.J."/>
            <person name="Rasmussen M.D."/>
            <person name="Robinson J."/>
            <person name="Stark A."/>
            <person name="Vilella A.J."/>
            <person name="Wen J."/>
            <person name="Xie X."/>
            <person name="Zody M.C."/>
            <person name="Baldwin J."/>
            <person name="Bloom T."/>
            <person name="Chin C.W."/>
            <person name="Heiman D."/>
            <person name="Nicol R."/>
            <person name="Nusbaum C."/>
            <person name="Young S."/>
            <person name="Wilkinson J."/>
            <person name="Worley K.C."/>
            <person name="Kovar C.L."/>
            <person name="Muzny D.M."/>
            <person name="Gibbs R.A."/>
            <person name="Cree A."/>
            <person name="Dihn H.H."/>
            <person name="Fowler G."/>
            <person name="Jhangiani S."/>
            <person name="Joshi V."/>
            <person name="Lee S."/>
            <person name="Lewis L.R."/>
            <person name="Nazareth L.V."/>
            <person name="Okwuonu G."/>
            <person name="Santibanez J."/>
            <person name="Warren W.C."/>
            <person name="Mardis E.R."/>
            <person name="Weinstock G.M."/>
            <person name="Wilson R.K."/>
            <person name="Delehaunty K."/>
            <person name="Dooling D."/>
            <person name="Fronik C."/>
            <person name="Fulton L."/>
            <person name="Fulton B."/>
            <person name="Graves T."/>
            <person name="Minx P."/>
            <person name="Sodergren E."/>
            <person name="Birney E."/>
            <person name="Margulies E.H."/>
            <person name="Herrero J."/>
            <person name="Green E.D."/>
            <person name="Haussler D."/>
            <person name="Siepel A."/>
            <person name="Goldman N."/>
            <person name="Pollard K.S."/>
            <person name="Pedersen J.S."/>
            <person name="Lander E.S."/>
            <person name="Kellis M."/>
        </authorList>
    </citation>
    <scope>NUCLEOTIDE SEQUENCE [LARGE SCALE GENOMIC DNA]</scope>
    <source>
        <strain evidence="3">2N</strain>
    </source>
</reference>
<feature type="transmembrane region" description="Helical" evidence="1">
    <location>
        <begin position="102"/>
        <end position="127"/>
    </location>
</feature>
<keyword evidence="1" id="KW-0472">Membrane</keyword>
<reference evidence="2" key="3">
    <citation type="submission" date="2025-09" db="UniProtKB">
        <authorList>
            <consortium name="Ensembl"/>
        </authorList>
    </citation>
    <scope>IDENTIFICATION</scope>
    <source>
        <strain evidence="2">2N</strain>
    </source>
</reference>
<dbReference type="Bgee" id="ENSCPOG00000038634">
    <property type="expression patterns" value="Expressed in hypothalamus and 3 other cell types or tissues"/>
</dbReference>
<dbReference type="InParanoid" id="A0A286Y047"/>
<dbReference type="STRING" id="10141.ENSCPOP00000030925"/>
<dbReference type="PANTHER" id="PTHR15381:SF3">
    <property type="entry name" value="MUCIN-3B-LIKE"/>
    <property type="match status" value="1"/>
</dbReference>
<proteinExistence type="predicted"/>
<name>A0A286Y047_CAVPO</name>
<dbReference type="OMA" id="DCNQGQC"/>
<dbReference type="EMBL" id="AAKN02032077">
    <property type="status" value="NOT_ANNOTATED_CDS"/>
    <property type="molecule type" value="Genomic_DNA"/>
</dbReference>
<dbReference type="Proteomes" id="UP000005447">
    <property type="component" value="Unassembled WGS sequence"/>
</dbReference>